<protein>
    <submittedName>
        <fullName evidence="7">RNA polymerase subunit sigma-70</fullName>
    </submittedName>
</protein>
<dbReference type="InterPro" id="IPR013324">
    <property type="entry name" value="RNA_pol_sigma_r3/r4-like"/>
</dbReference>
<dbReference type="AlphaFoldDB" id="A0A2L0UDB7"/>
<dbReference type="GO" id="GO:0016987">
    <property type="term" value="F:sigma factor activity"/>
    <property type="evidence" value="ECO:0007669"/>
    <property type="project" value="UniProtKB-KW"/>
</dbReference>
<dbReference type="InterPro" id="IPR013325">
    <property type="entry name" value="RNA_pol_sigma_r2"/>
</dbReference>
<organism evidence="7 8">
    <name type="scientific">Arthrobacter agilis</name>
    <dbReference type="NCBI Taxonomy" id="37921"/>
    <lineage>
        <taxon>Bacteria</taxon>
        <taxon>Bacillati</taxon>
        <taxon>Actinomycetota</taxon>
        <taxon>Actinomycetes</taxon>
        <taxon>Micrococcales</taxon>
        <taxon>Micrococcaceae</taxon>
        <taxon>Arthrobacter</taxon>
    </lineage>
</organism>
<evidence type="ECO:0000256" key="5">
    <source>
        <dbReference type="ARBA" id="ARBA00023163"/>
    </source>
</evidence>
<dbReference type="Pfam" id="PF04545">
    <property type="entry name" value="Sigma70_r4"/>
    <property type="match status" value="1"/>
</dbReference>
<dbReference type="CDD" id="cd06171">
    <property type="entry name" value="Sigma70_r4"/>
    <property type="match status" value="1"/>
</dbReference>
<keyword evidence="2" id="KW-0805">Transcription regulation</keyword>
<reference evidence="7 8" key="1">
    <citation type="submission" date="2017-11" db="EMBL/GenBank/DDBJ databases">
        <title>Draft genome of Arthrobacter agilis strain UMCV2, a plant growth-promoting rhizobacterium and biocontrol capacity of phytopathogenic fungi.</title>
        <authorList>
            <person name="Martinez-Camara R."/>
            <person name="Santoyo G."/>
            <person name="Moreno-Hagelsieb G."/>
            <person name="Valencia-Cantero E."/>
        </authorList>
    </citation>
    <scope>NUCLEOTIDE SEQUENCE [LARGE SCALE GENOMIC DNA]</scope>
    <source>
        <strain evidence="7 8">UMCV2</strain>
    </source>
</reference>
<dbReference type="InterPro" id="IPR036388">
    <property type="entry name" value="WH-like_DNA-bd_sf"/>
</dbReference>
<dbReference type="SUPFAM" id="SSF88659">
    <property type="entry name" value="Sigma3 and sigma4 domains of RNA polymerase sigma factors"/>
    <property type="match status" value="1"/>
</dbReference>
<dbReference type="PANTHER" id="PTHR43133:SF8">
    <property type="entry name" value="RNA POLYMERASE SIGMA FACTOR HI_1459-RELATED"/>
    <property type="match status" value="1"/>
</dbReference>
<evidence type="ECO:0000256" key="4">
    <source>
        <dbReference type="ARBA" id="ARBA00023125"/>
    </source>
</evidence>
<accession>A0A2L0UDB7</accession>
<evidence type="ECO:0000259" key="6">
    <source>
        <dbReference type="Pfam" id="PF04545"/>
    </source>
</evidence>
<dbReference type="Proteomes" id="UP000239187">
    <property type="component" value="Chromosome"/>
</dbReference>
<feature type="domain" description="RNA polymerase sigma-70 region 4" evidence="6">
    <location>
        <begin position="138"/>
        <end position="186"/>
    </location>
</feature>
<evidence type="ECO:0000256" key="2">
    <source>
        <dbReference type="ARBA" id="ARBA00023015"/>
    </source>
</evidence>
<dbReference type="Gene3D" id="1.10.1740.10">
    <property type="match status" value="1"/>
</dbReference>
<gene>
    <name evidence="7" type="ORF">CVO76_06200</name>
</gene>
<proteinExistence type="inferred from homology"/>
<dbReference type="SUPFAM" id="SSF88946">
    <property type="entry name" value="Sigma2 domain of RNA polymerase sigma factors"/>
    <property type="match status" value="1"/>
</dbReference>
<dbReference type="PANTHER" id="PTHR43133">
    <property type="entry name" value="RNA POLYMERASE ECF-TYPE SIGMA FACTO"/>
    <property type="match status" value="1"/>
</dbReference>
<evidence type="ECO:0000313" key="7">
    <source>
        <dbReference type="EMBL" id="AUZ87273.1"/>
    </source>
</evidence>
<dbReference type="GO" id="GO:0006352">
    <property type="term" value="P:DNA-templated transcription initiation"/>
    <property type="evidence" value="ECO:0007669"/>
    <property type="project" value="InterPro"/>
</dbReference>
<comment type="similarity">
    <text evidence="1">Belongs to the sigma-70 factor family. ECF subfamily.</text>
</comment>
<dbReference type="InterPro" id="IPR014284">
    <property type="entry name" value="RNA_pol_sigma-70_dom"/>
</dbReference>
<keyword evidence="3" id="KW-0731">Sigma factor</keyword>
<dbReference type="NCBIfam" id="TIGR02937">
    <property type="entry name" value="sigma70-ECF"/>
    <property type="match status" value="1"/>
</dbReference>
<dbReference type="GO" id="GO:0003677">
    <property type="term" value="F:DNA binding"/>
    <property type="evidence" value="ECO:0007669"/>
    <property type="project" value="UniProtKB-KW"/>
</dbReference>
<dbReference type="InterPro" id="IPR007630">
    <property type="entry name" value="RNA_pol_sigma70_r4"/>
</dbReference>
<keyword evidence="4" id="KW-0238">DNA-binding</keyword>
<keyword evidence="5" id="KW-0804">Transcription</keyword>
<name>A0A2L0UDB7_9MICC</name>
<dbReference type="Gene3D" id="1.10.10.10">
    <property type="entry name" value="Winged helix-like DNA-binding domain superfamily/Winged helix DNA-binding domain"/>
    <property type="match status" value="1"/>
</dbReference>
<evidence type="ECO:0000313" key="8">
    <source>
        <dbReference type="Proteomes" id="UP000239187"/>
    </source>
</evidence>
<evidence type="ECO:0000256" key="3">
    <source>
        <dbReference type="ARBA" id="ARBA00023082"/>
    </source>
</evidence>
<evidence type="ECO:0000256" key="1">
    <source>
        <dbReference type="ARBA" id="ARBA00010641"/>
    </source>
</evidence>
<sequence>MVSPSRSNKEQSVVTPLPDDALLRARAGDPAAFSSIYRSLSPGVLGYFAGRGSDDPEALTQEVFLTVFSKLDSVSGGFQGLRTFAYSVAHARYVDEVRKRTRAPVLVGYEADGDTRLTDSAERVALGNLGVGGARGMLDQLNAEQRDVLLLRIVAELPIEQVAEILGRSAGSVKQLQRRGLLKLKEIVRPEESETP</sequence>
<dbReference type="InterPro" id="IPR039425">
    <property type="entry name" value="RNA_pol_sigma-70-like"/>
</dbReference>
<dbReference type="EMBL" id="CP024915">
    <property type="protein sequence ID" value="AUZ87273.1"/>
    <property type="molecule type" value="Genomic_DNA"/>
</dbReference>